<evidence type="ECO:0000256" key="9">
    <source>
        <dbReference type="ARBA" id="ARBA00042299"/>
    </source>
</evidence>
<dbReference type="PRINTS" id="PR00081">
    <property type="entry name" value="GDHRDH"/>
</dbReference>
<dbReference type="PROSITE" id="PS00061">
    <property type="entry name" value="ADH_SHORT"/>
    <property type="match status" value="1"/>
</dbReference>
<dbReference type="GO" id="GO:0004146">
    <property type="term" value="F:dihydrofolate reductase activity"/>
    <property type="evidence" value="ECO:0007669"/>
    <property type="project" value="UniProtKB-EC"/>
</dbReference>
<evidence type="ECO:0000313" key="12">
    <source>
        <dbReference type="EMBL" id="TDQ49834.1"/>
    </source>
</evidence>
<dbReference type="Pfam" id="PF13561">
    <property type="entry name" value="adh_short_C2"/>
    <property type="match status" value="1"/>
</dbReference>
<evidence type="ECO:0000256" key="5">
    <source>
        <dbReference type="ARBA" id="ARBA00037508"/>
    </source>
</evidence>
<comment type="caution">
    <text evidence="12">The sequence shown here is derived from an EMBL/GenBank/DDBJ whole genome shotgun (WGS) entry which is preliminary data.</text>
</comment>
<dbReference type="EC" id="1.5.1.50" evidence="7"/>
<dbReference type="RefSeq" id="WP_133588491.1">
    <property type="nucleotide sequence ID" value="NZ_CP037953.1"/>
</dbReference>
<evidence type="ECO:0000256" key="2">
    <source>
        <dbReference type="ARBA" id="ARBA00022563"/>
    </source>
</evidence>
<dbReference type="PANTHER" id="PTHR43639:SF6">
    <property type="entry name" value="DIHYDROMONAPTERIN REDUCTASE"/>
    <property type="match status" value="1"/>
</dbReference>
<keyword evidence="13" id="KW-1185">Reference proteome</keyword>
<sequence>MQDDMIFITGAGRRVGYALAEYFLTQGHPVIGHHHRESVECEKLRQRGALMVQANFEDEDSVQQMCAQIESQCRSLRAIIHNASAFTKTHADAEQALPQFDQFYRIHMRTPWQINTALIPLLRACSRVSDIVHITDIYADNPNPVYDVYCASKAGLQNLSLSFAKQLAPKIKVNVIQPGPILFKEWHSEAAKKAVLSETLLGFEAGPEPIVKAASALLDNPYQTGAIIPVDGGRRLT</sequence>
<evidence type="ECO:0000256" key="7">
    <source>
        <dbReference type="ARBA" id="ARBA00039145"/>
    </source>
</evidence>
<dbReference type="EC" id="1.5.1.3" evidence="1"/>
<dbReference type="InterPro" id="IPR020904">
    <property type="entry name" value="Sc_DH/Rdtase_CS"/>
</dbReference>
<protein>
    <recommendedName>
        <fullName evidence="8">Dihydromonapterin reductase</fullName>
        <ecNumber evidence="1">1.5.1.3</ecNumber>
        <ecNumber evidence="7">1.5.1.50</ecNumber>
    </recommendedName>
    <alternativeName>
        <fullName evidence="9">Dihydrofolate reductase</fullName>
    </alternativeName>
</protein>
<organism evidence="12 13">
    <name type="scientific">Permianibacter aggregans</name>
    <dbReference type="NCBI Taxonomy" id="1510150"/>
    <lineage>
        <taxon>Bacteria</taxon>
        <taxon>Pseudomonadati</taxon>
        <taxon>Pseudomonadota</taxon>
        <taxon>Gammaproteobacteria</taxon>
        <taxon>Pseudomonadales</taxon>
        <taxon>Pseudomonadaceae</taxon>
        <taxon>Permianibacter</taxon>
    </lineage>
</organism>
<dbReference type="InterPro" id="IPR036291">
    <property type="entry name" value="NAD(P)-bd_dom_sf"/>
</dbReference>
<evidence type="ECO:0000256" key="10">
    <source>
        <dbReference type="ARBA" id="ARBA00048873"/>
    </source>
</evidence>
<evidence type="ECO:0000256" key="8">
    <source>
        <dbReference type="ARBA" id="ARBA00039631"/>
    </source>
</evidence>
<dbReference type="SUPFAM" id="SSF51735">
    <property type="entry name" value="NAD(P)-binding Rossmann-fold domains"/>
    <property type="match status" value="1"/>
</dbReference>
<dbReference type="Gene3D" id="3.40.50.720">
    <property type="entry name" value="NAD(P)-binding Rossmann-like Domain"/>
    <property type="match status" value="1"/>
</dbReference>
<evidence type="ECO:0000313" key="13">
    <source>
        <dbReference type="Proteomes" id="UP000295375"/>
    </source>
</evidence>
<dbReference type="Proteomes" id="UP000295375">
    <property type="component" value="Unassembled WGS sequence"/>
</dbReference>
<comment type="catalytic activity">
    <reaction evidence="11">
        <text>7,8-dihydromonapterin + NADPH + H(+) = 5,6,7,8-tetrahydromonapterin + NADP(+)</text>
        <dbReference type="Rhea" id="RHEA:34847"/>
        <dbReference type="ChEBI" id="CHEBI:15378"/>
        <dbReference type="ChEBI" id="CHEBI:57783"/>
        <dbReference type="ChEBI" id="CHEBI:58349"/>
        <dbReference type="ChEBI" id="CHEBI:71175"/>
        <dbReference type="ChEBI" id="CHEBI:71177"/>
        <dbReference type="EC" id="1.5.1.50"/>
    </reaction>
</comment>
<proteinExistence type="inferred from homology"/>
<dbReference type="PANTHER" id="PTHR43639">
    <property type="entry name" value="OXIDOREDUCTASE, SHORT-CHAIN DEHYDROGENASE/REDUCTASE FAMILY (AFU_ORTHOLOGUE AFUA_5G02870)"/>
    <property type="match status" value="1"/>
</dbReference>
<evidence type="ECO:0000256" key="3">
    <source>
        <dbReference type="ARBA" id="ARBA00022857"/>
    </source>
</evidence>
<evidence type="ECO:0000256" key="6">
    <source>
        <dbReference type="ARBA" id="ARBA00038212"/>
    </source>
</evidence>
<keyword evidence="4" id="KW-0560">Oxidoreductase</keyword>
<comment type="similarity">
    <text evidence="6">Belongs to the short-chain dehydrogenases/reductases (SDR) family. FolM subfamily.</text>
</comment>
<gene>
    <name evidence="12" type="ORF">EV696_103207</name>
</gene>
<dbReference type="OrthoDB" id="9793499at2"/>
<accession>A0A4R6V1C3</accession>
<dbReference type="EMBL" id="SNYM01000003">
    <property type="protein sequence ID" value="TDQ49834.1"/>
    <property type="molecule type" value="Genomic_DNA"/>
</dbReference>
<dbReference type="InterPro" id="IPR002347">
    <property type="entry name" value="SDR_fam"/>
</dbReference>
<keyword evidence="2" id="KW-0554">One-carbon metabolism</keyword>
<keyword evidence="3" id="KW-0521">NADP</keyword>
<name>A0A4R6V1C3_9GAMM</name>
<dbReference type="GO" id="GO:0006730">
    <property type="term" value="P:one-carbon metabolic process"/>
    <property type="evidence" value="ECO:0007669"/>
    <property type="project" value="UniProtKB-KW"/>
</dbReference>
<evidence type="ECO:0000256" key="4">
    <source>
        <dbReference type="ARBA" id="ARBA00023002"/>
    </source>
</evidence>
<dbReference type="AlphaFoldDB" id="A0A4R6V1C3"/>
<comment type="function">
    <text evidence="5">Catalyzes the reduction of dihydromonapterin to tetrahydromonapterin. Also has lower activity with dihydrofolate.</text>
</comment>
<comment type="catalytic activity">
    <reaction evidence="10">
        <text>(6S)-5,6,7,8-tetrahydrofolate + NADP(+) = 7,8-dihydrofolate + NADPH + H(+)</text>
        <dbReference type="Rhea" id="RHEA:15009"/>
        <dbReference type="ChEBI" id="CHEBI:15378"/>
        <dbReference type="ChEBI" id="CHEBI:57451"/>
        <dbReference type="ChEBI" id="CHEBI:57453"/>
        <dbReference type="ChEBI" id="CHEBI:57783"/>
        <dbReference type="ChEBI" id="CHEBI:58349"/>
        <dbReference type="EC" id="1.5.1.3"/>
    </reaction>
</comment>
<evidence type="ECO:0000256" key="1">
    <source>
        <dbReference type="ARBA" id="ARBA00012856"/>
    </source>
</evidence>
<evidence type="ECO:0000256" key="11">
    <source>
        <dbReference type="ARBA" id="ARBA00049376"/>
    </source>
</evidence>
<reference evidence="12 13" key="1">
    <citation type="submission" date="2019-03" db="EMBL/GenBank/DDBJ databases">
        <title>Genomic Encyclopedia of Type Strains, Phase IV (KMG-IV): sequencing the most valuable type-strain genomes for metagenomic binning, comparative biology and taxonomic classification.</title>
        <authorList>
            <person name="Goeker M."/>
        </authorList>
    </citation>
    <scope>NUCLEOTIDE SEQUENCE [LARGE SCALE GENOMIC DNA]</scope>
    <source>
        <strain evidence="12 13">DSM 103792</strain>
    </source>
</reference>